<keyword evidence="8" id="KW-0391">Immunity</keyword>
<reference evidence="20" key="1">
    <citation type="journal article" date="2020" name="J Insects Food Feed">
        <title>The yellow mealworm (Tenebrio molitor) genome: a resource for the emerging insects as food and feed industry.</title>
        <authorList>
            <person name="Eriksson T."/>
            <person name="Andere A."/>
            <person name="Kelstrup H."/>
            <person name="Emery V."/>
            <person name="Picard C."/>
        </authorList>
    </citation>
    <scope>NUCLEOTIDE SEQUENCE</scope>
    <source>
        <strain evidence="20">Stoneville</strain>
        <tissue evidence="20">Whole head</tissue>
    </source>
</reference>
<feature type="region of interest" description="Disordered" evidence="18">
    <location>
        <begin position="2074"/>
        <end position="2095"/>
    </location>
</feature>
<comment type="cofactor">
    <cofactor evidence="1">
        <name>[4Fe-4S] cluster</name>
        <dbReference type="ChEBI" id="CHEBI:49883"/>
    </cofactor>
</comment>
<comment type="subcellular location">
    <subcellularLocation>
        <location evidence="2">Endoplasmic reticulum membrane</location>
        <topology evidence="2">Peripheral membrane protein</topology>
        <orientation evidence="2">Cytoplasmic side</orientation>
    </subcellularLocation>
</comment>
<evidence type="ECO:0000256" key="12">
    <source>
        <dbReference type="ARBA" id="ARBA00023136"/>
    </source>
</evidence>
<dbReference type="SMART" id="SM00729">
    <property type="entry name" value="Elp3"/>
    <property type="match status" value="1"/>
</dbReference>
<dbReference type="InterPro" id="IPR019416">
    <property type="entry name" value="NCBP3"/>
</dbReference>
<sequence>MHVFYSRGNQLRGMLTENAAFAQTASLGQNKPCKKLLAASLDSNYSPLNLPVEIITERVLEECKAGINRGELYFTPPLLTTRKRKCSRNHFISDDICGRYSLTGEGPSWSLTDEKLDFDIVLCSCTLQYYCSVASLEHSSVLVNFLLSTLTFDTSVDKRDRRFAVLGEKRWQREGAAKWQLRHHLVQRRSRNVEESSSGLRNSSQGLREWWRFTAREQDDDEGACDDERAGIYSRVMEETVRSMLVYKKQAEQLRQEKNALTLAFESLFTSCETHLTLTDGTVPGDRCEGAEKSPDVTGNPPHYLDFFGKNRQIRWAAGILEEAGFAGAATLSIFSSLGEANEAEKVWSQTIADFLAIVAKSERETKEMMKSLGKYVRKKKLEVNVEKTKMMVFHKRKKKSEENDWNWDGRKIEQVNEFKYLGYTKEPRTSTIREIGKQIEERGEELTEKRQVREECKRNRLRMKAGKRAAMFEDKMDGREECRILTEYHQRNGYASEEVERLTAKGRWINVELSERDKGDVCMIRLYFPHVVYLFALRPPGSRQSISPQHRNKVGVCNCKILPFRVCMGHNLAISLSGVVSDPSDLMVVTQNRCQQYQNTISRLNNEILSLRQQLAQAGSEYNPEEILHAHAAALHRHAEESRKQYERCLDDVANQVVKALLAQKGLREEVGVLNNRIHELESQNRALTSMLVHQLRGDTPPEPEAKPATPEDSNPSTTVVKHYNSFNSEVLDETPTENRDNGNETALSRIERRLSANSEILDTRLSLEDKKRHQVLTKLWTELKGTEVTPKKLLEALSAVDSALWVQPQRPVSLNLHLPIVQASKYRRTRPILGRNSSILEIRRLKCHLSAQSSSKSEEETTGNESPESGNRDEGYSTMSSDVQADLTRGSGEAIPNRGLEDLKEATDETDITETRLLVTDNKDPDILYIPFNLLNLKPRNSYPPGKDMLPFQHIMRSFSDSHLCIKITTAPSPCYSFSSPISSSPSIFLLDITDKNPLRRAKATSTLWGNTNLEFCDDKASQISWSSAAEERLECTTWDAEYIQQWLRLDETRSALQQQHRDMLELEYDRAELEDWSLSLSNDDLREQYKRMEALTPGQISISTLPSIQENNALELEEDSNECLWNNSSYMMDKEGRELMTLLMDNGSNGENEKPWPYAVSTMMNQQVSPDNSWSSGSDCCHSHEPETCSKRSSAALSGCSDDTGELPAVGTDFTRDFYRLVKFESTKSLASTSSRSLGGALSENGDHRETTLHNVLNFIAEQQKYVASREQKESARPCSVNDLTKEFNIEGPPQRLGDVKICDSDVCLNKSADNENYVTLKQLCEEYTMNEQNSLKAAPAEELKQNIAYADEVCLVTPLDVESENCSNMSERPVDICSSVSVELASTEYQSGAPEVTDESFTKSTSSDVSATNNCTSESLTSSVSTPETVVSKIPRRKHNSKIPVSPAKKNDANQETKIPKSKIPHKSGRPAKAQKQKIVEVRQNNVPQHVITSERLPQCSSGVISNIIDGPPHRAVSFHERATSKDVIDELNRMIKNGDENAAATKEEQGDAANGTRLDQGCKTTGWVHVEKDIDLTDPKARANLLDVMMASVSSDSSPTSSCGGSVASDSTEDPPDYGHLHRIHRFHRQKKANAARPELAVVRASMGSTRPTIIGRPDFFVRYGEKEMEAVASFDFLDDFSTTSSSLSCSIDENAEIEEELKGNDDRMLQLKISQRENTSKMMLYSFSLDFDEIFIVLSLLLILYFSRKILNIKTVKKAPDRIVPKSVNYHFTRRCNYECGFCFHTAKTSFMLDLDIAKRGLKLLKDCGMEKINFSGGEPFLPMRGRHLGEMVKYCKTVLKLPSVSVVSNGSLITEKWFQTYGSYVDIMAVSCDSFDEDTNKAIGRGQGNKNHLEKIIQVGDWCRQYNVLFKLNTVVNTYNKDEDMSEQIRSINPIRWKVFQCLLLEGENAGPDALRNAERFYIDDDTFERFLDRHRDVDCLVPESNTKMQNSYLILDEYMRFLDCTSGSKIPSKSILDVGVENALKFSGFDEAMFKKRGGFYKWSKEADKYSWVEIQNNLVEAMDVDENEEGEISDNDAKETPETQLEKLEPDQSVYKAAKPAFMTGVDILDKREQAKLQERARRFCLNPEEIKNFRDEDLQLLHGSLGITPSNESNVRFEVIHLRGIEQMNAADILDYFLEYAPVSVEWIDEESCNVVWLDRISSARAVHFMSKPVRGMPVRDDTSYFDNLQESEEINESVLLVNKNREVELQEEGEPLPNKLLNEKNSVDIADITTTIPPGYWRLGNKHPKAKCLLLRFALKTDKKHFKTEQFSRYYKTQGKKNVKVGVAAVGRQMITQGIFGRNKDMHKSGDNPWGVLAKNWDEDAQFREKERAQDSAEPKVEIKNQSLRVRLGTKRKEEEESDSEKSEPPKKVKIPRMRMYADEEEEKIKRKKMLKRINHQIRKIEEDAAPNSDLRTVLNMTSRTHGVKLEQAEPEVFDLGTTLKNRNKKMVFEIKTEADQDKRLKEYRHPKPSRERTTVRDRISRRRLRPRQAQEQSGRGD</sequence>
<feature type="region of interest" description="Disordered" evidence="18">
    <location>
        <begin position="852"/>
        <end position="881"/>
    </location>
</feature>
<feature type="region of interest" description="Disordered" evidence="18">
    <location>
        <begin position="2508"/>
        <end position="2553"/>
    </location>
</feature>
<dbReference type="Pfam" id="PF04055">
    <property type="entry name" value="Radical_SAM"/>
    <property type="match status" value="1"/>
</dbReference>
<feature type="compositionally biased region" description="Low complexity" evidence="18">
    <location>
        <begin position="1599"/>
        <end position="1614"/>
    </location>
</feature>
<evidence type="ECO:0000313" key="21">
    <source>
        <dbReference type="Proteomes" id="UP000719412"/>
    </source>
</evidence>
<keyword evidence="6" id="KW-0479">Metal-binding</keyword>
<accession>A0A8J6LEA3</accession>
<dbReference type="GO" id="GO:0045087">
    <property type="term" value="P:innate immune response"/>
    <property type="evidence" value="ECO:0007669"/>
    <property type="project" value="UniProtKB-KW"/>
</dbReference>
<comment type="similarity">
    <text evidence="13">Belongs to the radical SAM superfamily. RSAD2 family.</text>
</comment>
<dbReference type="GO" id="GO:0005811">
    <property type="term" value="C:lipid droplet"/>
    <property type="evidence" value="ECO:0007669"/>
    <property type="project" value="InterPro"/>
</dbReference>
<dbReference type="NCBIfam" id="NF038283">
    <property type="entry name" value="viperin_w_prok"/>
    <property type="match status" value="1"/>
</dbReference>
<evidence type="ECO:0000256" key="10">
    <source>
        <dbReference type="ARBA" id="ARBA00023014"/>
    </source>
</evidence>
<evidence type="ECO:0000256" key="8">
    <source>
        <dbReference type="ARBA" id="ARBA00022859"/>
    </source>
</evidence>
<dbReference type="SFLD" id="SFLDG01088">
    <property type="entry name" value="antiviral_proteins"/>
    <property type="match status" value="1"/>
</dbReference>
<dbReference type="GO" id="GO:0003824">
    <property type="term" value="F:catalytic activity"/>
    <property type="evidence" value="ECO:0007669"/>
    <property type="project" value="InterPro"/>
</dbReference>
<dbReference type="SFLD" id="SFLDF00318">
    <property type="entry name" value="Viperin"/>
    <property type="match status" value="1"/>
</dbReference>
<evidence type="ECO:0000256" key="13">
    <source>
        <dbReference type="ARBA" id="ARBA00035008"/>
    </source>
</evidence>
<feature type="domain" description="Radical SAM core" evidence="19">
    <location>
        <begin position="1768"/>
        <end position="1988"/>
    </location>
</feature>
<dbReference type="InterPro" id="IPR007197">
    <property type="entry name" value="rSAM"/>
</dbReference>
<dbReference type="InterPro" id="IPR051196">
    <property type="entry name" value="RSAD2/Viperin_antiviral"/>
</dbReference>
<evidence type="ECO:0000256" key="2">
    <source>
        <dbReference type="ARBA" id="ARBA00004397"/>
    </source>
</evidence>
<proteinExistence type="inferred from homology"/>
<dbReference type="InterPro" id="IPR026372">
    <property type="entry name" value="RSAD2"/>
</dbReference>
<keyword evidence="10" id="KW-0411">Iron-sulfur</keyword>
<feature type="compositionally biased region" description="Basic residues" evidence="18">
    <location>
        <begin position="1464"/>
        <end position="1476"/>
    </location>
</feature>
<dbReference type="InterPro" id="IPR013785">
    <property type="entry name" value="Aldolase_TIM"/>
</dbReference>
<dbReference type="Pfam" id="PF10309">
    <property type="entry name" value="NCBP3"/>
    <property type="match status" value="1"/>
</dbReference>
<dbReference type="SFLD" id="SFLDG01067">
    <property type="entry name" value="SPASM/twitch_domain_containing"/>
    <property type="match status" value="1"/>
</dbReference>
<dbReference type="PROSITE" id="PS51918">
    <property type="entry name" value="RADICAL_SAM"/>
    <property type="match status" value="1"/>
</dbReference>
<name>A0A8J6LEA3_TENMO</name>
<evidence type="ECO:0000256" key="16">
    <source>
        <dbReference type="ARBA" id="ARBA00035042"/>
    </source>
</evidence>
<dbReference type="GO" id="GO:0003729">
    <property type="term" value="F:mRNA binding"/>
    <property type="evidence" value="ECO:0007669"/>
    <property type="project" value="InterPro"/>
</dbReference>
<dbReference type="PANTHER" id="PTHR21339:SF0">
    <property type="entry name" value="S-ADENOSYLMETHIONINE-DEPENDENT NUCLEOTIDE DEHYDRATASE RSAD2"/>
    <property type="match status" value="1"/>
</dbReference>
<keyword evidence="21" id="KW-1185">Reference proteome</keyword>
<keyword evidence="5" id="KW-0949">S-adenosyl-L-methionine</keyword>
<evidence type="ECO:0000256" key="7">
    <source>
        <dbReference type="ARBA" id="ARBA00022824"/>
    </source>
</evidence>
<feature type="region of interest" description="Disordered" evidence="18">
    <location>
        <begin position="1599"/>
        <end position="1621"/>
    </location>
</feature>
<feature type="region of interest" description="Disordered" evidence="18">
    <location>
        <begin position="698"/>
        <end position="719"/>
    </location>
</feature>
<dbReference type="GO" id="GO:0051607">
    <property type="term" value="P:defense response to virus"/>
    <property type="evidence" value="ECO:0007669"/>
    <property type="project" value="UniProtKB-KW"/>
</dbReference>
<evidence type="ECO:0000256" key="5">
    <source>
        <dbReference type="ARBA" id="ARBA00022691"/>
    </source>
</evidence>
<feature type="compositionally biased region" description="Basic and acidic residues" evidence="18">
    <location>
        <begin position="2508"/>
        <end position="2534"/>
    </location>
</feature>
<feature type="compositionally biased region" description="Basic and acidic residues" evidence="18">
    <location>
        <begin position="2406"/>
        <end position="2422"/>
    </location>
</feature>
<dbReference type="GO" id="GO:0000340">
    <property type="term" value="F:RNA 7-methylguanosine cap binding"/>
    <property type="evidence" value="ECO:0007669"/>
    <property type="project" value="InterPro"/>
</dbReference>
<feature type="compositionally biased region" description="Low complexity" evidence="18">
    <location>
        <begin position="1420"/>
        <end position="1436"/>
    </location>
</feature>
<dbReference type="SFLD" id="SFLDS00029">
    <property type="entry name" value="Radical_SAM"/>
    <property type="match status" value="1"/>
</dbReference>
<dbReference type="GO" id="GO:0005789">
    <property type="term" value="C:endoplasmic reticulum membrane"/>
    <property type="evidence" value="ECO:0007669"/>
    <property type="project" value="UniProtKB-SubCell"/>
</dbReference>
<dbReference type="NCBIfam" id="TIGR04278">
    <property type="entry name" value="viperin"/>
    <property type="match status" value="1"/>
</dbReference>
<feature type="region of interest" description="Disordered" evidence="18">
    <location>
        <begin position="2378"/>
        <end position="2426"/>
    </location>
</feature>
<gene>
    <name evidence="20" type="ORF">GEV33_013056</name>
</gene>
<feature type="coiled-coil region" evidence="17">
    <location>
        <begin position="588"/>
        <end position="622"/>
    </location>
</feature>
<keyword evidence="11" id="KW-0051">Antiviral defense</keyword>
<dbReference type="InterPro" id="IPR058240">
    <property type="entry name" value="rSAM_sf"/>
</dbReference>
<evidence type="ECO:0000256" key="14">
    <source>
        <dbReference type="ARBA" id="ARBA00035038"/>
    </source>
</evidence>
<evidence type="ECO:0000256" key="6">
    <source>
        <dbReference type="ARBA" id="ARBA00022723"/>
    </source>
</evidence>
<feature type="compositionally biased region" description="Basic and acidic residues" evidence="18">
    <location>
        <begin position="2084"/>
        <end position="2095"/>
    </location>
</feature>
<evidence type="ECO:0000259" key="19">
    <source>
        <dbReference type="PROSITE" id="PS51918"/>
    </source>
</evidence>
<dbReference type="PANTHER" id="PTHR21339">
    <property type="entry name" value="RADICAL S-ADENOSYL METHIONINE DOMAIN-CONTAINING PROTEIN 2"/>
    <property type="match status" value="1"/>
</dbReference>
<evidence type="ECO:0000256" key="17">
    <source>
        <dbReference type="SAM" id="Coils"/>
    </source>
</evidence>
<reference evidence="20" key="2">
    <citation type="submission" date="2021-08" db="EMBL/GenBank/DDBJ databases">
        <authorList>
            <person name="Eriksson T."/>
        </authorList>
    </citation>
    <scope>NUCLEOTIDE SEQUENCE</scope>
    <source>
        <strain evidence="20">Stoneville</strain>
        <tissue evidence="20">Whole head</tissue>
    </source>
</reference>
<evidence type="ECO:0000256" key="11">
    <source>
        <dbReference type="ARBA" id="ARBA00023118"/>
    </source>
</evidence>
<feature type="compositionally biased region" description="Acidic residues" evidence="18">
    <location>
        <begin position="2074"/>
        <end position="2083"/>
    </location>
</feature>
<dbReference type="CDD" id="cd01335">
    <property type="entry name" value="Radical_SAM"/>
    <property type="match status" value="1"/>
</dbReference>
<evidence type="ECO:0000256" key="9">
    <source>
        <dbReference type="ARBA" id="ARBA00023004"/>
    </source>
</evidence>
<keyword evidence="12" id="KW-0472">Membrane</keyword>
<dbReference type="Proteomes" id="UP000719412">
    <property type="component" value="Unassembled WGS sequence"/>
</dbReference>
<organism evidence="20 21">
    <name type="scientific">Tenebrio molitor</name>
    <name type="common">Yellow mealworm beetle</name>
    <dbReference type="NCBI Taxonomy" id="7067"/>
    <lineage>
        <taxon>Eukaryota</taxon>
        <taxon>Metazoa</taxon>
        <taxon>Ecdysozoa</taxon>
        <taxon>Arthropoda</taxon>
        <taxon>Hexapoda</taxon>
        <taxon>Insecta</taxon>
        <taxon>Pterygota</taxon>
        <taxon>Neoptera</taxon>
        <taxon>Endopterygota</taxon>
        <taxon>Coleoptera</taxon>
        <taxon>Polyphaga</taxon>
        <taxon>Cucujiformia</taxon>
        <taxon>Tenebrionidae</taxon>
        <taxon>Tenebrio</taxon>
    </lineage>
</organism>
<dbReference type="GO" id="GO:0051539">
    <property type="term" value="F:4 iron, 4 sulfur cluster binding"/>
    <property type="evidence" value="ECO:0007669"/>
    <property type="project" value="UniProtKB-KW"/>
</dbReference>
<protein>
    <recommendedName>
        <fullName evidence="14">S-adenosylmethionine-dependent nucleotide dehydratase RSAD2</fullName>
    </recommendedName>
    <alternativeName>
        <fullName evidence="15">Radical S-adenosyl methionine domain-containing protein 2</fullName>
    </alternativeName>
    <alternativeName>
        <fullName evidence="16">Virus inhibitory protein, endoplasmic reticulum-associated, interferon-inducible</fullName>
    </alternativeName>
</protein>
<feature type="compositionally biased region" description="Polar residues" evidence="18">
    <location>
        <begin position="1406"/>
        <end position="1419"/>
    </location>
</feature>
<keyword evidence="7" id="KW-0256">Endoplasmic reticulum</keyword>
<evidence type="ECO:0000256" key="1">
    <source>
        <dbReference type="ARBA" id="ARBA00001966"/>
    </source>
</evidence>
<dbReference type="GO" id="GO:0046872">
    <property type="term" value="F:metal ion binding"/>
    <property type="evidence" value="ECO:0007669"/>
    <property type="project" value="UniProtKB-KW"/>
</dbReference>
<evidence type="ECO:0000256" key="18">
    <source>
        <dbReference type="SAM" id="MobiDB-lite"/>
    </source>
</evidence>
<keyword evidence="4" id="KW-0399">Innate immunity</keyword>
<feature type="coiled-coil region" evidence="17">
    <location>
        <begin position="237"/>
        <end position="264"/>
    </location>
</feature>
<feature type="compositionally biased region" description="Basic and acidic residues" evidence="18">
    <location>
        <begin position="1453"/>
        <end position="1463"/>
    </location>
</feature>
<evidence type="ECO:0000256" key="15">
    <source>
        <dbReference type="ARBA" id="ARBA00035040"/>
    </source>
</evidence>
<feature type="compositionally biased region" description="Basic and acidic residues" evidence="18">
    <location>
        <begin position="2378"/>
        <end position="2394"/>
    </location>
</feature>
<evidence type="ECO:0000256" key="4">
    <source>
        <dbReference type="ARBA" id="ARBA00022588"/>
    </source>
</evidence>
<feature type="region of interest" description="Disordered" evidence="18">
    <location>
        <begin position="1393"/>
        <end position="1476"/>
    </location>
</feature>
<evidence type="ECO:0000313" key="20">
    <source>
        <dbReference type="EMBL" id="KAH0809736.1"/>
    </source>
</evidence>
<dbReference type="EMBL" id="JABDTM020027948">
    <property type="protein sequence ID" value="KAH0809736.1"/>
    <property type="molecule type" value="Genomic_DNA"/>
</dbReference>
<dbReference type="Gene3D" id="3.20.20.70">
    <property type="entry name" value="Aldolase class I"/>
    <property type="match status" value="1"/>
</dbReference>
<dbReference type="SUPFAM" id="SSF102114">
    <property type="entry name" value="Radical SAM enzymes"/>
    <property type="match status" value="1"/>
</dbReference>
<comment type="caution">
    <text evidence="20">The sequence shown here is derived from an EMBL/GenBank/DDBJ whole genome shotgun (WGS) entry which is preliminary data.</text>
</comment>
<evidence type="ECO:0000256" key="3">
    <source>
        <dbReference type="ARBA" id="ARBA00022485"/>
    </source>
</evidence>
<keyword evidence="9" id="KW-0408">Iron</keyword>
<keyword evidence="17" id="KW-0175">Coiled coil</keyword>
<dbReference type="InterPro" id="IPR006638">
    <property type="entry name" value="Elp3/MiaA/NifB-like_rSAM"/>
</dbReference>
<keyword evidence="3" id="KW-0004">4Fe-4S</keyword>